<gene>
    <name evidence="1" type="ORF">CEQ51_21360</name>
</gene>
<evidence type="ECO:0000313" key="1">
    <source>
        <dbReference type="EMBL" id="AXA62517.1"/>
    </source>
</evidence>
<dbReference type="EMBL" id="CP022202">
    <property type="protein sequence ID" value="AXA62517.1"/>
    <property type="molecule type" value="Genomic_DNA"/>
</dbReference>
<reference evidence="2" key="1">
    <citation type="journal article" date="2021" name="Front. Microbiol.">
        <title>Genomic Analysis of the 1-Aminocyclopropane-1-Carboxylate Deaminase-Producing Pseudomonas thivervalensis SC5 Reveals Its Multifaceted Roles in Soil and in Beneficial Interactions With Plants.</title>
        <authorList>
            <person name="Nascimento F.X."/>
            <person name="Uron P."/>
            <person name="Glick B.R."/>
            <person name="Giachini A."/>
            <person name="Rossi M.J."/>
        </authorList>
    </citation>
    <scope>NUCLEOTIDE SEQUENCE [LARGE SCALE GENOMIC DNA]</scope>
    <source>
        <strain evidence="2">PLM3</strain>
    </source>
</reference>
<proteinExistence type="predicted"/>
<evidence type="ECO:0000313" key="2">
    <source>
        <dbReference type="Proteomes" id="UP000251666"/>
    </source>
</evidence>
<dbReference type="Proteomes" id="UP000251666">
    <property type="component" value="Chromosome"/>
</dbReference>
<dbReference type="RefSeq" id="WP_208665556.1">
    <property type="nucleotide sequence ID" value="NZ_CP022201.1"/>
</dbReference>
<organism evidence="1 2">
    <name type="scientific">Pseudomonas thivervalensis</name>
    <dbReference type="NCBI Taxonomy" id="86265"/>
    <lineage>
        <taxon>Bacteria</taxon>
        <taxon>Pseudomonadati</taxon>
        <taxon>Pseudomonadota</taxon>
        <taxon>Gammaproteobacteria</taxon>
        <taxon>Pseudomonadales</taxon>
        <taxon>Pseudomonadaceae</taxon>
        <taxon>Pseudomonas</taxon>
    </lineage>
</organism>
<dbReference type="KEGG" id="pthv:CE140_20810"/>
<accession>A0A2Z4ZEW0</accession>
<protein>
    <submittedName>
        <fullName evidence="1">Uncharacterized protein</fullName>
    </submittedName>
</protein>
<keyword evidence="2" id="KW-1185">Reference proteome</keyword>
<dbReference type="AlphaFoldDB" id="A0A2Z4ZEW0"/>
<name>A0A2Z4ZEW0_9PSED</name>
<sequence length="165" mass="18673">MNDITLVVMANEPDLLKKLLNALHRGARDGLISIADVRKFVSSPKLAEFQIRGFHGDGLVPVGDTFLDARTMLADRPHKTFAVPIQNWPEFSKGKIFVENVGFNEKQITRIELWPFDPTELDEDQLTLAVALSYNLREFYGEPRIAGAVDEVIRPLGFFVPDEEY</sequence>